<comment type="caution">
    <text evidence="8">The sequence shown here is derived from an EMBL/GenBank/DDBJ whole genome shotgun (WGS) entry which is preliminary data.</text>
</comment>
<dbReference type="Proteomes" id="UP001595640">
    <property type="component" value="Unassembled WGS sequence"/>
</dbReference>
<dbReference type="Gene3D" id="3.30.2010.10">
    <property type="entry name" value="Metalloproteases ('zincins'), catalytic domain"/>
    <property type="match status" value="1"/>
</dbReference>
<proteinExistence type="inferred from homology"/>
<reference evidence="9" key="1">
    <citation type="journal article" date="2019" name="Int. J. Syst. Evol. Microbiol.">
        <title>The Global Catalogue of Microorganisms (GCM) 10K type strain sequencing project: providing services to taxonomists for standard genome sequencing and annotation.</title>
        <authorList>
            <consortium name="The Broad Institute Genomics Platform"/>
            <consortium name="The Broad Institute Genome Sequencing Center for Infectious Disease"/>
            <person name="Wu L."/>
            <person name="Ma J."/>
        </authorList>
    </citation>
    <scope>NUCLEOTIDE SEQUENCE [LARGE SCALE GENOMIC DNA]</scope>
    <source>
        <strain evidence="9">KCTC 12847</strain>
    </source>
</reference>
<keyword evidence="2" id="KW-0479">Metal-binding</keyword>
<evidence type="ECO:0000256" key="3">
    <source>
        <dbReference type="ARBA" id="ARBA00022801"/>
    </source>
</evidence>
<protein>
    <submittedName>
        <fullName evidence="8">M48 family metallopeptidase</fullName>
    </submittedName>
</protein>
<name>A0ABV7LZU9_9GAMM</name>
<accession>A0ABV7LZU9</accession>
<dbReference type="InterPro" id="IPR001915">
    <property type="entry name" value="Peptidase_M48"/>
</dbReference>
<evidence type="ECO:0000256" key="1">
    <source>
        <dbReference type="ARBA" id="ARBA00022670"/>
    </source>
</evidence>
<dbReference type="InterPro" id="IPR051156">
    <property type="entry name" value="Mito/Outer_Membr_Metalloprot"/>
</dbReference>
<keyword evidence="5 6" id="KW-0482">Metalloprotease</keyword>
<keyword evidence="9" id="KW-1185">Reference proteome</keyword>
<gene>
    <name evidence="8" type="ORF">ACFOEI_05590</name>
</gene>
<dbReference type="PANTHER" id="PTHR22726:SF24">
    <property type="entry name" value="M48 FAMILY METALLOPEPTIDASE"/>
    <property type="match status" value="1"/>
</dbReference>
<sequence length="273" mass="29175">MFVWFTDEKDDAMRLLFMLLLVLLAGCEETPTGRSQLALVPEDLMAQMGEDTFDQLRRNQPVSRDAAANRQVQCVARNVVAAAEASYPAADLPDAWEVVVFEDASPNAFALPGGRIGVHAGLLRVAETPDQLAAVIGHEVGHVLADHGNERLTQQLGIKAGLLLVGLFGEGDLGQQQLMQALGLGARLGISLPFSRAHEEEADLMGLAIMARAGFDPQQSVELWRNMAAAGGGQPPEFLSTHPAHGSRIEALQQAMEEAVATYRATTPADCSG</sequence>
<evidence type="ECO:0000256" key="2">
    <source>
        <dbReference type="ARBA" id="ARBA00022723"/>
    </source>
</evidence>
<dbReference type="Pfam" id="PF01435">
    <property type="entry name" value="Peptidase_M48"/>
    <property type="match status" value="1"/>
</dbReference>
<evidence type="ECO:0000256" key="4">
    <source>
        <dbReference type="ARBA" id="ARBA00022833"/>
    </source>
</evidence>
<organism evidence="8 9">
    <name type="scientific">Modicisalibacter luteus</name>
    <dbReference type="NCBI Taxonomy" id="453962"/>
    <lineage>
        <taxon>Bacteria</taxon>
        <taxon>Pseudomonadati</taxon>
        <taxon>Pseudomonadota</taxon>
        <taxon>Gammaproteobacteria</taxon>
        <taxon>Oceanospirillales</taxon>
        <taxon>Halomonadaceae</taxon>
        <taxon>Modicisalibacter</taxon>
    </lineage>
</organism>
<dbReference type="RefSeq" id="WP_019018875.1">
    <property type="nucleotide sequence ID" value="NZ_BMXD01000005.1"/>
</dbReference>
<evidence type="ECO:0000259" key="7">
    <source>
        <dbReference type="Pfam" id="PF01435"/>
    </source>
</evidence>
<dbReference type="PANTHER" id="PTHR22726">
    <property type="entry name" value="METALLOENDOPEPTIDASE OMA1"/>
    <property type="match status" value="1"/>
</dbReference>
<evidence type="ECO:0000313" key="9">
    <source>
        <dbReference type="Proteomes" id="UP001595640"/>
    </source>
</evidence>
<evidence type="ECO:0000256" key="5">
    <source>
        <dbReference type="ARBA" id="ARBA00023049"/>
    </source>
</evidence>
<comment type="cofactor">
    <cofactor evidence="6">
        <name>Zn(2+)</name>
        <dbReference type="ChEBI" id="CHEBI:29105"/>
    </cofactor>
    <text evidence="6">Binds 1 zinc ion per subunit.</text>
</comment>
<keyword evidence="4 6" id="KW-0862">Zinc</keyword>
<evidence type="ECO:0000256" key="6">
    <source>
        <dbReference type="RuleBase" id="RU003983"/>
    </source>
</evidence>
<keyword evidence="3 6" id="KW-0378">Hydrolase</keyword>
<dbReference type="EMBL" id="JBHRUH010000011">
    <property type="protein sequence ID" value="MFC3291532.1"/>
    <property type="molecule type" value="Genomic_DNA"/>
</dbReference>
<dbReference type="CDD" id="cd07331">
    <property type="entry name" value="M48C_Oma1_like"/>
    <property type="match status" value="1"/>
</dbReference>
<keyword evidence="1 6" id="KW-0645">Protease</keyword>
<feature type="domain" description="Peptidase M48" evidence="7">
    <location>
        <begin position="68"/>
        <end position="254"/>
    </location>
</feature>
<comment type="similarity">
    <text evidence="6">Belongs to the peptidase M48 family.</text>
</comment>
<evidence type="ECO:0000313" key="8">
    <source>
        <dbReference type="EMBL" id="MFC3291532.1"/>
    </source>
</evidence>